<dbReference type="HAMAP" id="MF_01815">
    <property type="entry name" value="FabH"/>
    <property type="match status" value="1"/>
</dbReference>
<evidence type="ECO:0000256" key="1">
    <source>
        <dbReference type="ARBA" id="ARBA00005194"/>
    </source>
</evidence>
<reference evidence="18" key="1">
    <citation type="journal article" date="2019" name="Microbiology">
        <title>Complete Genome Sequence of an Uncultured Bacterium of the Candidate Phylum Bipolaricaulota.</title>
        <authorList>
            <person name="Kadnikov V.V."/>
            <person name="Mardanov A.V."/>
            <person name="Beletsky A.V."/>
            <person name="Frank Y.A."/>
            <person name="Karnachuk O.V."/>
            <person name="Ravin N.V."/>
        </authorList>
    </citation>
    <scope>NUCLEOTIDE SEQUENCE [LARGE SCALE GENOMIC DNA]</scope>
</reference>
<feature type="domain" description="Beta-ketoacyl-[acyl-carrier-protein] synthase III C-terminal" evidence="15">
    <location>
        <begin position="238"/>
        <end position="327"/>
    </location>
</feature>
<keyword evidence="9 14" id="KW-0012">Acyltransferase</keyword>
<dbReference type="InterPro" id="IPR013747">
    <property type="entry name" value="ACP_syn_III_C"/>
</dbReference>
<dbReference type="InterPro" id="IPR016039">
    <property type="entry name" value="Thiolase-like"/>
</dbReference>
<dbReference type="GO" id="GO:0044550">
    <property type="term" value="P:secondary metabolite biosynthetic process"/>
    <property type="evidence" value="ECO:0007669"/>
    <property type="project" value="TreeGrafter"/>
</dbReference>
<comment type="subcellular location">
    <subcellularLocation>
        <location evidence="14">Cytoplasm</location>
    </subcellularLocation>
</comment>
<evidence type="ECO:0000256" key="8">
    <source>
        <dbReference type="ARBA" id="ARBA00023160"/>
    </source>
</evidence>
<comment type="catalytic activity">
    <reaction evidence="10">
        <text>malonyl-[ACP] + acetyl-CoA + H(+) = 3-oxobutanoyl-[ACP] + CO2 + CoA</text>
        <dbReference type="Rhea" id="RHEA:12080"/>
        <dbReference type="Rhea" id="RHEA-COMP:9623"/>
        <dbReference type="Rhea" id="RHEA-COMP:9625"/>
        <dbReference type="ChEBI" id="CHEBI:15378"/>
        <dbReference type="ChEBI" id="CHEBI:16526"/>
        <dbReference type="ChEBI" id="CHEBI:57287"/>
        <dbReference type="ChEBI" id="CHEBI:57288"/>
        <dbReference type="ChEBI" id="CHEBI:78449"/>
        <dbReference type="ChEBI" id="CHEBI:78450"/>
        <dbReference type="EC" id="2.3.1.180"/>
    </reaction>
    <physiologicalReaction direction="left-to-right" evidence="10">
        <dbReference type="Rhea" id="RHEA:12081"/>
    </physiologicalReaction>
</comment>
<keyword evidence="14" id="KW-0511">Multifunctional enzyme</keyword>
<evidence type="ECO:0000256" key="13">
    <source>
        <dbReference type="ARBA" id="ARBA00052985"/>
    </source>
</evidence>
<evidence type="ECO:0000256" key="5">
    <source>
        <dbReference type="ARBA" id="ARBA00022679"/>
    </source>
</evidence>
<keyword evidence="18" id="KW-1185">Reference proteome</keyword>
<evidence type="ECO:0000259" key="15">
    <source>
        <dbReference type="Pfam" id="PF08541"/>
    </source>
</evidence>
<evidence type="ECO:0000256" key="7">
    <source>
        <dbReference type="ARBA" id="ARBA00023098"/>
    </source>
</evidence>
<dbReference type="GO" id="GO:0006633">
    <property type="term" value="P:fatty acid biosynthetic process"/>
    <property type="evidence" value="ECO:0007669"/>
    <property type="project" value="UniProtKB-UniRule"/>
</dbReference>
<feature type="active site" evidence="14">
    <location>
        <position position="284"/>
    </location>
</feature>
<dbReference type="FunFam" id="3.40.47.10:FF:000004">
    <property type="entry name" value="3-oxoacyl-[acyl-carrier-protein] synthase 3"/>
    <property type="match status" value="1"/>
</dbReference>
<comment type="catalytic activity">
    <reaction evidence="12">
        <text>2-methylpropanoyl-CoA + malonyl-[ACP] + H(+) = 4-methyl-3-oxopentanoyl-[ACP] + CO2 + CoA</text>
        <dbReference type="Rhea" id="RHEA:42268"/>
        <dbReference type="Rhea" id="RHEA-COMP:9623"/>
        <dbReference type="Rhea" id="RHEA-COMP:9940"/>
        <dbReference type="ChEBI" id="CHEBI:15378"/>
        <dbReference type="ChEBI" id="CHEBI:16526"/>
        <dbReference type="ChEBI" id="CHEBI:57287"/>
        <dbReference type="ChEBI" id="CHEBI:57338"/>
        <dbReference type="ChEBI" id="CHEBI:78449"/>
        <dbReference type="ChEBI" id="CHEBI:78820"/>
        <dbReference type="EC" id="2.3.1.300"/>
    </reaction>
    <physiologicalReaction direction="left-to-right" evidence="12">
        <dbReference type="Rhea" id="RHEA:42269"/>
    </physiologicalReaction>
</comment>
<evidence type="ECO:0000256" key="6">
    <source>
        <dbReference type="ARBA" id="ARBA00022832"/>
    </source>
</evidence>
<keyword evidence="7 14" id="KW-0443">Lipid metabolism</keyword>
<protein>
    <recommendedName>
        <fullName evidence="14">Beta-ketoacyl-[acyl-carrier-protein] synthase III</fullName>
        <shortName evidence="14">Beta-ketoacyl-ACP synthase III</shortName>
        <shortName evidence="14">KAS III</shortName>
        <ecNumber evidence="14">2.3.1.180</ecNumber>
    </recommendedName>
    <alternativeName>
        <fullName evidence="14">3-oxoacyl-[acyl-carrier-protein] synthase 3</fullName>
    </alternativeName>
    <alternativeName>
        <fullName evidence="14">3-oxoacyl-[acyl-carrier-protein] synthase III</fullName>
    </alternativeName>
</protein>
<dbReference type="GO" id="GO:0033818">
    <property type="term" value="F:beta-ketoacyl-acyl-carrier-protein synthase III activity"/>
    <property type="evidence" value="ECO:0007669"/>
    <property type="project" value="UniProtKB-UniRule"/>
</dbReference>
<dbReference type="NCBIfam" id="TIGR00747">
    <property type="entry name" value="fabH"/>
    <property type="match status" value="1"/>
</dbReference>
<evidence type="ECO:0000256" key="4">
    <source>
        <dbReference type="ARBA" id="ARBA00022516"/>
    </source>
</evidence>
<keyword evidence="8 14" id="KW-0275">Fatty acid biosynthesis</keyword>
<dbReference type="AlphaFoldDB" id="A0A6I6D5S1"/>
<dbReference type="InterPro" id="IPR013751">
    <property type="entry name" value="ACP_syn_III_N"/>
</dbReference>
<evidence type="ECO:0000256" key="12">
    <source>
        <dbReference type="ARBA" id="ARBA00052467"/>
    </source>
</evidence>
<dbReference type="EMBL" id="CP046457">
    <property type="protein sequence ID" value="QGT98716.1"/>
    <property type="molecule type" value="Genomic_DNA"/>
</dbReference>
<evidence type="ECO:0000256" key="2">
    <source>
        <dbReference type="ARBA" id="ARBA00008642"/>
    </source>
</evidence>
<evidence type="ECO:0000259" key="16">
    <source>
        <dbReference type="Pfam" id="PF08545"/>
    </source>
</evidence>
<dbReference type="Gene3D" id="3.40.47.10">
    <property type="match status" value="1"/>
</dbReference>
<comment type="catalytic activity">
    <reaction evidence="11">
        <text>(2S)-2-methylbutanoyl-CoA + malonyl-[ACP] + H(+) = (4S)-4-methyl-3-oxohexanoyl-[ACP] + CO2 + CoA</text>
        <dbReference type="Rhea" id="RHEA:42276"/>
        <dbReference type="Rhea" id="RHEA-COMP:9623"/>
        <dbReference type="Rhea" id="RHEA-COMP:17148"/>
        <dbReference type="ChEBI" id="CHEBI:15378"/>
        <dbReference type="ChEBI" id="CHEBI:16526"/>
        <dbReference type="ChEBI" id="CHEBI:57287"/>
        <dbReference type="ChEBI" id="CHEBI:78449"/>
        <dbReference type="ChEBI" id="CHEBI:88166"/>
        <dbReference type="ChEBI" id="CHEBI:167462"/>
        <dbReference type="EC" id="2.3.1.300"/>
    </reaction>
    <physiologicalReaction direction="left-to-right" evidence="11">
        <dbReference type="Rhea" id="RHEA:42277"/>
    </physiologicalReaction>
</comment>
<dbReference type="UniPathway" id="UPA00094"/>
<comment type="similarity">
    <text evidence="2 14">Belongs to the thiolase-like superfamily. FabH family.</text>
</comment>
<feature type="active site" evidence="14">
    <location>
        <position position="112"/>
    </location>
</feature>
<evidence type="ECO:0000256" key="9">
    <source>
        <dbReference type="ARBA" id="ARBA00023315"/>
    </source>
</evidence>
<dbReference type="GO" id="GO:0005737">
    <property type="term" value="C:cytoplasm"/>
    <property type="evidence" value="ECO:0007669"/>
    <property type="project" value="UniProtKB-SubCell"/>
</dbReference>
<dbReference type="EC" id="2.3.1.180" evidence="14"/>
<dbReference type="NCBIfam" id="NF006829">
    <property type="entry name" value="PRK09352.1"/>
    <property type="match status" value="1"/>
</dbReference>
<comment type="domain">
    <text evidence="14">The last Arg residue of the ACP-binding site is essential for the weak association between ACP/AcpP and FabH.</text>
</comment>
<dbReference type="RefSeq" id="WP_156202683.1">
    <property type="nucleotide sequence ID" value="NZ_CP046457.1"/>
</dbReference>
<keyword evidence="4 14" id="KW-0444">Lipid biosynthesis</keyword>
<dbReference type="GO" id="GO:0004315">
    <property type="term" value="F:3-oxoacyl-[acyl-carrier-protein] synthase activity"/>
    <property type="evidence" value="ECO:0007669"/>
    <property type="project" value="InterPro"/>
</dbReference>
<keyword evidence="3 14" id="KW-0963">Cytoplasm</keyword>
<comment type="subunit">
    <text evidence="14">Homodimer.</text>
</comment>
<accession>A0A6I6D5S1</accession>
<evidence type="ECO:0000256" key="10">
    <source>
        <dbReference type="ARBA" id="ARBA00051096"/>
    </source>
</evidence>
<sequence length="330" mass="35600">MGAEILGIGYHLPDKILNNKDLEKMLDTSESWIVERTGIHERRIADDNQATSDLAFLAAQNALSKANVDPMQLDLIICATATPDKLFPSTACILQDRLGASNAAAFDLSAACTGFIYALTVAEKFLSSPDHSYILIIGAEALSKVLDYTERNVSILFGDGAGAAVIGKSKGTDDNSILQSYIGSDGSGHGLLHLPAGGSALPASNETINDRLHYMKMNGNEVFRFATKVMVDVSTKLLDMANLKPEQVDLFIPHQANIRIIKTAMKRINIPEHKTFINIDRCANMSAASIPVALAEAEERQLIKKGDILLLVGFGAGLTYGGTLLRWRGN</sequence>
<feature type="region of interest" description="ACP-binding" evidence="14">
    <location>
        <begin position="255"/>
        <end position="259"/>
    </location>
</feature>
<organism evidence="17 18">
    <name type="scientific">Candidatus Syntrophocurvum alkaliphilum</name>
    <dbReference type="NCBI Taxonomy" id="2293317"/>
    <lineage>
        <taxon>Bacteria</taxon>
        <taxon>Bacillati</taxon>
        <taxon>Bacillota</taxon>
        <taxon>Clostridia</taxon>
        <taxon>Eubacteriales</taxon>
        <taxon>Syntrophomonadaceae</taxon>
        <taxon>Candidatus Syntrophocurvum</taxon>
    </lineage>
</organism>
<dbReference type="Proteomes" id="UP000426444">
    <property type="component" value="Chromosome"/>
</dbReference>
<comment type="function">
    <text evidence="14">Catalyzes the condensation reaction of fatty acid synthesis by the addition to an acyl acceptor of two carbons from malonyl-ACP. Catalyzes the first condensation reaction which initiates fatty acid synthesis and may therefore play a role in governing the total rate of fatty acid production. Possesses both acetoacetyl-ACP synthase and acetyl transacylase activities. Its substrate specificity determines the biosynthesis of branched-chain and/or straight-chain of fatty acids.</text>
</comment>
<keyword evidence="6 14" id="KW-0276">Fatty acid metabolism</keyword>
<evidence type="ECO:0000313" key="18">
    <source>
        <dbReference type="Proteomes" id="UP000426444"/>
    </source>
</evidence>
<dbReference type="InterPro" id="IPR004655">
    <property type="entry name" value="FabH"/>
</dbReference>
<dbReference type="CDD" id="cd00830">
    <property type="entry name" value="KAS_III"/>
    <property type="match status" value="1"/>
</dbReference>
<evidence type="ECO:0000256" key="11">
    <source>
        <dbReference type="ARBA" id="ARBA00052407"/>
    </source>
</evidence>
<evidence type="ECO:0000256" key="3">
    <source>
        <dbReference type="ARBA" id="ARBA00022490"/>
    </source>
</evidence>
<dbReference type="Pfam" id="PF08541">
    <property type="entry name" value="ACP_syn_III_C"/>
    <property type="match status" value="1"/>
</dbReference>
<comment type="catalytic activity">
    <reaction evidence="13">
        <text>3-methylbutanoyl-CoA + malonyl-[ACP] + H(+) = 5-methyl-3-oxohexanoyl-[ACP] + CO2 + CoA</text>
        <dbReference type="Rhea" id="RHEA:42272"/>
        <dbReference type="Rhea" id="RHEA-COMP:9623"/>
        <dbReference type="Rhea" id="RHEA-COMP:9941"/>
        <dbReference type="ChEBI" id="CHEBI:15378"/>
        <dbReference type="ChEBI" id="CHEBI:16526"/>
        <dbReference type="ChEBI" id="CHEBI:57287"/>
        <dbReference type="ChEBI" id="CHEBI:57345"/>
        <dbReference type="ChEBI" id="CHEBI:78449"/>
        <dbReference type="ChEBI" id="CHEBI:78822"/>
        <dbReference type="EC" id="2.3.1.300"/>
    </reaction>
    <physiologicalReaction direction="left-to-right" evidence="13">
        <dbReference type="Rhea" id="RHEA:42273"/>
    </physiologicalReaction>
</comment>
<evidence type="ECO:0000313" key="17">
    <source>
        <dbReference type="EMBL" id="QGT98716.1"/>
    </source>
</evidence>
<feature type="domain" description="Beta-ketoacyl-[acyl-carrier-protein] synthase III N-terminal" evidence="16">
    <location>
        <begin position="106"/>
        <end position="186"/>
    </location>
</feature>
<keyword evidence="5 14" id="KW-0808">Transferase</keyword>
<evidence type="ECO:0000256" key="14">
    <source>
        <dbReference type="HAMAP-Rule" id="MF_01815"/>
    </source>
</evidence>
<name>A0A6I6D5S1_9FIRM</name>
<dbReference type="PANTHER" id="PTHR34069">
    <property type="entry name" value="3-OXOACYL-[ACYL-CARRIER-PROTEIN] SYNTHASE 3"/>
    <property type="match status" value="1"/>
</dbReference>
<comment type="pathway">
    <text evidence="1 14">Lipid metabolism; fatty acid biosynthesis.</text>
</comment>
<proteinExistence type="inferred from homology"/>
<dbReference type="SUPFAM" id="SSF53901">
    <property type="entry name" value="Thiolase-like"/>
    <property type="match status" value="1"/>
</dbReference>
<dbReference type="OrthoDB" id="9815506at2"/>
<gene>
    <name evidence="14" type="primary">fabH</name>
    <name evidence="17" type="ORF">SYNTR_0123</name>
</gene>
<dbReference type="PANTHER" id="PTHR34069:SF2">
    <property type="entry name" value="BETA-KETOACYL-[ACYL-CARRIER-PROTEIN] SYNTHASE III"/>
    <property type="match status" value="1"/>
</dbReference>
<feature type="active site" evidence="14">
    <location>
        <position position="254"/>
    </location>
</feature>
<dbReference type="Pfam" id="PF08545">
    <property type="entry name" value="ACP_syn_III"/>
    <property type="match status" value="1"/>
</dbReference>
<dbReference type="KEGG" id="salq:SYNTR_0123"/>